<dbReference type="EMBL" id="CP073078">
    <property type="protein sequence ID" value="QUD86162.1"/>
    <property type="molecule type" value="Genomic_DNA"/>
</dbReference>
<proteinExistence type="predicted"/>
<dbReference type="AlphaFoldDB" id="A0A975ISU1"/>
<evidence type="ECO:0000313" key="2">
    <source>
        <dbReference type="EMBL" id="QUD86162.1"/>
    </source>
</evidence>
<gene>
    <name evidence="2" type="ORF">KCG34_13740</name>
</gene>
<feature type="chain" id="PRO_5037676704" evidence="1">
    <location>
        <begin position="26"/>
        <end position="436"/>
    </location>
</feature>
<dbReference type="Proteomes" id="UP000676409">
    <property type="component" value="Chromosome"/>
</dbReference>
<sequence>MRRFGIGLALALATSVVMTASASFAKDKDTSATDLPPMLTAGNIPCTLVNSRFIAEGVGSDKVKAKYYEAACKEGLGFIIVAKEKAPAPEAFDCYTMGQPGPDGKKGNLTCTLPENAKPTLGIQTAFTATGHACDVSNVRLIGSSSKNTFFELACQAGDGYIFGMARHTNEGASMAFTCYDPNAKDNLKCTLTDGDKALAATADKLMAASGKTCAIKDRRYVGMTTDGTGIFEVACQDGKGWMVETAGDKFKIAVDCAQASNVAGGCTLTDARAAETAQSALYTSLSKKAGFDCNVSKYAAFPIDAKDREVVEMLCSNRPDGGVGVFPLGSGVKPVVYDCVRAEAEGYKCSFTPESAVFGKYSADLKAAGKGSCVVSGARALGKTDNSDLIEVACADGGSGWVMEYANNAPAPPHLTPCSITTMGGGCQLPTNKKK</sequence>
<dbReference type="RefSeq" id="WP_211936214.1">
    <property type="nucleotide sequence ID" value="NZ_CP073078.1"/>
</dbReference>
<name>A0A975ISU1_9CAUL</name>
<evidence type="ECO:0000313" key="3">
    <source>
        <dbReference type="Proteomes" id="UP000676409"/>
    </source>
</evidence>
<organism evidence="2 3">
    <name type="scientific">Phenylobacterium montanum</name>
    <dbReference type="NCBI Taxonomy" id="2823693"/>
    <lineage>
        <taxon>Bacteria</taxon>
        <taxon>Pseudomonadati</taxon>
        <taxon>Pseudomonadota</taxon>
        <taxon>Alphaproteobacteria</taxon>
        <taxon>Caulobacterales</taxon>
        <taxon>Caulobacteraceae</taxon>
        <taxon>Phenylobacterium</taxon>
    </lineage>
</organism>
<accession>A0A975ISU1</accession>
<protein>
    <submittedName>
        <fullName evidence="2">Uncharacterized protein</fullName>
    </submittedName>
</protein>
<keyword evidence="3" id="KW-1185">Reference proteome</keyword>
<reference evidence="2" key="1">
    <citation type="submission" date="2021-04" db="EMBL/GenBank/DDBJ databases">
        <title>The complete genome sequence of Caulobacter sp. S6.</title>
        <authorList>
            <person name="Tang Y."/>
            <person name="Ouyang W."/>
            <person name="Liu Q."/>
            <person name="Huang B."/>
            <person name="Guo Z."/>
            <person name="Lei P."/>
        </authorList>
    </citation>
    <scope>NUCLEOTIDE SEQUENCE</scope>
    <source>
        <strain evidence="2">S6</strain>
    </source>
</reference>
<feature type="signal peptide" evidence="1">
    <location>
        <begin position="1"/>
        <end position="25"/>
    </location>
</feature>
<evidence type="ECO:0000256" key="1">
    <source>
        <dbReference type="SAM" id="SignalP"/>
    </source>
</evidence>
<keyword evidence="1" id="KW-0732">Signal</keyword>
<dbReference type="KEGG" id="caul:KCG34_13740"/>